<dbReference type="GO" id="GO:0032366">
    <property type="term" value="P:intracellular sterol transport"/>
    <property type="evidence" value="ECO:0007669"/>
    <property type="project" value="TreeGrafter"/>
</dbReference>
<comment type="caution">
    <text evidence="8">The sequence shown here is derived from an EMBL/GenBank/DDBJ whole genome shotgun (WGS) entry which is preliminary data.</text>
</comment>
<evidence type="ECO:0000256" key="3">
    <source>
        <dbReference type="ARBA" id="ARBA00022989"/>
    </source>
</evidence>
<dbReference type="PANTHER" id="PTHR23319:SF4">
    <property type="entry name" value="GRAM DOMAIN CONTAINING 1B, ISOFORM E"/>
    <property type="match status" value="1"/>
</dbReference>
<comment type="subcellular location">
    <subcellularLocation>
        <location evidence="1">Membrane</location>
        <topology evidence="1">Single-pass membrane protein</topology>
    </subcellularLocation>
</comment>
<dbReference type="InterPro" id="IPR051482">
    <property type="entry name" value="Cholesterol_transport"/>
</dbReference>
<dbReference type="InterPro" id="IPR004182">
    <property type="entry name" value="GRAM"/>
</dbReference>
<keyword evidence="9" id="KW-1185">Reference proteome</keyword>
<dbReference type="GO" id="GO:0005789">
    <property type="term" value="C:endoplasmic reticulum membrane"/>
    <property type="evidence" value="ECO:0007669"/>
    <property type="project" value="UniProtKB-ARBA"/>
</dbReference>
<gene>
    <name evidence="8" type="ORF">BSL78_12902</name>
</gene>
<dbReference type="GO" id="GO:0140268">
    <property type="term" value="C:endoplasmic reticulum-plasma membrane contact site"/>
    <property type="evidence" value="ECO:0007669"/>
    <property type="project" value="TreeGrafter"/>
</dbReference>
<dbReference type="GO" id="GO:0005886">
    <property type="term" value="C:plasma membrane"/>
    <property type="evidence" value="ECO:0007669"/>
    <property type="project" value="TreeGrafter"/>
</dbReference>
<feature type="domain" description="VASt" evidence="7">
    <location>
        <begin position="211"/>
        <end position="377"/>
    </location>
</feature>
<organism evidence="8 9">
    <name type="scientific">Stichopus japonicus</name>
    <name type="common">Sea cucumber</name>
    <dbReference type="NCBI Taxonomy" id="307972"/>
    <lineage>
        <taxon>Eukaryota</taxon>
        <taxon>Metazoa</taxon>
        <taxon>Echinodermata</taxon>
        <taxon>Eleutherozoa</taxon>
        <taxon>Echinozoa</taxon>
        <taxon>Holothuroidea</taxon>
        <taxon>Aspidochirotacea</taxon>
        <taxon>Aspidochirotida</taxon>
        <taxon>Stichopodidae</taxon>
        <taxon>Apostichopus</taxon>
    </lineage>
</organism>
<dbReference type="GO" id="GO:0015485">
    <property type="term" value="F:cholesterol binding"/>
    <property type="evidence" value="ECO:0007669"/>
    <property type="project" value="TreeGrafter"/>
</dbReference>
<reference evidence="8 9" key="1">
    <citation type="journal article" date="2017" name="PLoS Biol.">
        <title>The sea cucumber genome provides insights into morphological evolution and visceral regeneration.</title>
        <authorList>
            <person name="Zhang X."/>
            <person name="Sun L."/>
            <person name="Yuan J."/>
            <person name="Sun Y."/>
            <person name="Gao Y."/>
            <person name="Zhang L."/>
            <person name="Li S."/>
            <person name="Dai H."/>
            <person name="Hamel J.F."/>
            <person name="Liu C."/>
            <person name="Yu Y."/>
            <person name="Liu S."/>
            <person name="Lin W."/>
            <person name="Guo K."/>
            <person name="Jin S."/>
            <person name="Xu P."/>
            <person name="Storey K.B."/>
            <person name="Huan P."/>
            <person name="Zhang T."/>
            <person name="Zhou Y."/>
            <person name="Zhang J."/>
            <person name="Lin C."/>
            <person name="Li X."/>
            <person name="Xing L."/>
            <person name="Huo D."/>
            <person name="Sun M."/>
            <person name="Wang L."/>
            <person name="Mercier A."/>
            <person name="Li F."/>
            <person name="Yang H."/>
            <person name="Xiang J."/>
        </authorList>
    </citation>
    <scope>NUCLEOTIDE SEQUENCE [LARGE SCALE GENOMIC DNA]</scope>
    <source>
        <strain evidence="8">Shaxun</strain>
        <tissue evidence="8">Muscle</tissue>
    </source>
</reference>
<evidence type="ECO:0000256" key="6">
    <source>
        <dbReference type="SAM" id="Phobius"/>
    </source>
</evidence>
<dbReference type="InterPro" id="IPR031968">
    <property type="entry name" value="VASt"/>
</dbReference>
<dbReference type="Pfam" id="PF16016">
    <property type="entry name" value="VASt"/>
    <property type="match status" value="1"/>
</dbReference>
<dbReference type="STRING" id="307972.A0A2G8KQA5"/>
<proteinExistence type="predicted"/>
<sequence>MFCKTTLYWFIGSTPTPLLFSIFPPVYKQVPGYDTAQHFCSLTVQIKDVAAITKERTIRFIPNAIQVSTATEKYFFASFMSRDKAFHLLFKVWQNALLAQSMTSLEYWSWIHKLYGSDLGLDEEELPHDYVEPVDEETATKEKEKEEARGTPDVASRVGEDLAERDDGTEEGEEVSKSDGELHIGLEETSDLLSASDIDEGVDPITLLGFEGKSVLNEFYNIPVDQLFTSLIAGPETLYEKVLEANGSTDIVVSDWNSENEIEERTFCHNMQVHTGFATKTCSVVEKYSAPKSWLKPGKAYVLDTAVKNKGVPYSDYFIVRLGHVLTAVNSIKTHYRIIINVDYIKSPMGLMKGLIERGIESGIRQNKALTAVQEEEDEEEIFHRGACLRRTATETEIQEPPKSTVISAMKWVLPQQVSTKLESKSLQCTTIILISFGLIVLVVFNMFLYFQLQYLHRSYSKTPSLSLDEVVQSIKGLPEDSREWLLLLHQQQQYHELEMEKWREIMSMCVNLMKQIELTFEELKTGIQTSTSIPNLSQIILDMQQDLATRGNSNTKEEL</sequence>
<evidence type="ECO:0000259" key="7">
    <source>
        <dbReference type="PROSITE" id="PS51778"/>
    </source>
</evidence>
<dbReference type="PANTHER" id="PTHR23319">
    <property type="entry name" value="GRAM DOMAIN CONTAINING 1B, ISOFORM E"/>
    <property type="match status" value="1"/>
</dbReference>
<evidence type="ECO:0000313" key="9">
    <source>
        <dbReference type="Proteomes" id="UP000230750"/>
    </source>
</evidence>
<protein>
    <submittedName>
        <fullName evidence="8">Putative GRAM domain-containing protein 1B</fullName>
    </submittedName>
</protein>
<evidence type="ECO:0000256" key="2">
    <source>
        <dbReference type="ARBA" id="ARBA00022692"/>
    </source>
</evidence>
<evidence type="ECO:0000256" key="4">
    <source>
        <dbReference type="ARBA" id="ARBA00023136"/>
    </source>
</evidence>
<dbReference type="AlphaFoldDB" id="A0A2G8KQA5"/>
<accession>A0A2G8KQA5</accession>
<dbReference type="EMBL" id="MRZV01000429">
    <property type="protein sequence ID" value="PIK50196.1"/>
    <property type="molecule type" value="Genomic_DNA"/>
</dbReference>
<evidence type="ECO:0000256" key="5">
    <source>
        <dbReference type="SAM" id="MobiDB-lite"/>
    </source>
</evidence>
<keyword evidence="2 6" id="KW-0812">Transmembrane</keyword>
<dbReference type="OrthoDB" id="2162691at2759"/>
<evidence type="ECO:0000313" key="8">
    <source>
        <dbReference type="EMBL" id="PIK50196.1"/>
    </source>
</evidence>
<evidence type="ECO:0000256" key="1">
    <source>
        <dbReference type="ARBA" id="ARBA00004167"/>
    </source>
</evidence>
<dbReference type="GO" id="GO:0120020">
    <property type="term" value="F:cholesterol transfer activity"/>
    <property type="evidence" value="ECO:0007669"/>
    <property type="project" value="TreeGrafter"/>
</dbReference>
<dbReference type="Pfam" id="PF02893">
    <property type="entry name" value="GRAM"/>
    <property type="match status" value="1"/>
</dbReference>
<dbReference type="Gene3D" id="2.30.29.30">
    <property type="entry name" value="Pleckstrin-homology domain (PH domain)/Phosphotyrosine-binding domain (PTB)"/>
    <property type="match status" value="1"/>
</dbReference>
<name>A0A2G8KQA5_STIJA</name>
<feature type="compositionally biased region" description="Basic and acidic residues" evidence="5">
    <location>
        <begin position="174"/>
        <end position="183"/>
    </location>
</feature>
<dbReference type="InterPro" id="IPR011993">
    <property type="entry name" value="PH-like_dom_sf"/>
</dbReference>
<dbReference type="Proteomes" id="UP000230750">
    <property type="component" value="Unassembled WGS sequence"/>
</dbReference>
<feature type="region of interest" description="Disordered" evidence="5">
    <location>
        <begin position="130"/>
        <end position="183"/>
    </location>
</feature>
<dbReference type="PROSITE" id="PS51778">
    <property type="entry name" value="VAST"/>
    <property type="match status" value="1"/>
</dbReference>
<feature type="compositionally biased region" description="Basic and acidic residues" evidence="5">
    <location>
        <begin position="138"/>
        <end position="150"/>
    </location>
</feature>
<keyword evidence="4 6" id="KW-0472">Membrane</keyword>
<feature type="transmembrane region" description="Helical" evidence="6">
    <location>
        <begin position="432"/>
        <end position="451"/>
    </location>
</feature>
<keyword evidence="3 6" id="KW-1133">Transmembrane helix</keyword>